<feature type="transmembrane region" description="Helical" evidence="1">
    <location>
        <begin position="37"/>
        <end position="58"/>
    </location>
</feature>
<dbReference type="GO" id="GO:0016020">
    <property type="term" value="C:membrane"/>
    <property type="evidence" value="ECO:0007669"/>
    <property type="project" value="InterPro"/>
</dbReference>
<feature type="transmembrane region" description="Helical" evidence="1">
    <location>
        <begin position="175"/>
        <end position="195"/>
    </location>
</feature>
<dbReference type="SUPFAM" id="SSF103481">
    <property type="entry name" value="Multidrug resistance efflux transporter EmrE"/>
    <property type="match status" value="2"/>
</dbReference>
<accession>A0A6V8N0W9</accession>
<feature type="domain" description="EamA" evidence="2">
    <location>
        <begin position="10"/>
        <end position="134"/>
    </location>
</feature>
<feature type="transmembrane region" description="Helical" evidence="1">
    <location>
        <begin position="89"/>
        <end position="111"/>
    </location>
</feature>
<dbReference type="PANTHER" id="PTHR22911:SF79">
    <property type="entry name" value="MOBA-LIKE NTP TRANSFERASE DOMAIN-CONTAINING PROTEIN"/>
    <property type="match status" value="1"/>
</dbReference>
<keyword evidence="1" id="KW-1133">Transmembrane helix</keyword>
<protein>
    <submittedName>
        <fullName evidence="4">DMT family transporter</fullName>
    </submittedName>
    <submittedName>
        <fullName evidence="3">Membrane protein</fullName>
    </submittedName>
</protein>
<feature type="transmembrane region" description="Helical" evidence="1">
    <location>
        <begin position="12"/>
        <end position="31"/>
    </location>
</feature>
<feature type="transmembrane region" description="Helical" evidence="1">
    <location>
        <begin position="65"/>
        <end position="83"/>
    </location>
</feature>
<dbReference type="Proteomes" id="UP000831485">
    <property type="component" value="Chromosome"/>
</dbReference>
<feature type="transmembrane region" description="Helical" evidence="1">
    <location>
        <begin position="258"/>
        <end position="277"/>
    </location>
</feature>
<dbReference type="RefSeq" id="WP_183350897.1">
    <property type="nucleotide sequence ID" value="NZ_BLXY01000018.1"/>
</dbReference>
<reference evidence="3" key="2">
    <citation type="journal article" date="2021" name="Int. J. Syst. Evol. Microbiol.">
        <title>Geomonas silvestris sp. nov., Geomonas paludis sp. nov. and Geomonas limicola sp. nov., isolated from terrestrial environments, and emended description of the genus Geomonas.</title>
        <authorList>
            <person name="Itoh H."/>
            <person name="Xu Z."/>
            <person name="Masuda Y."/>
            <person name="Ushijima N."/>
            <person name="Hayakawa C."/>
            <person name="Shiratori Y."/>
            <person name="Senoo K."/>
        </authorList>
    </citation>
    <scope>NUCLEOTIDE SEQUENCE</scope>
    <source>
        <strain evidence="3">Red736</strain>
    </source>
</reference>
<evidence type="ECO:0000256" key="1">
    <source>
        <dbReference type="SAM" id="Phobius"/>
    </source>
</evidence>
<reference evidence="5" key="1">
    <citation type="submission" date="2020-06" db="EMBL/GenBank/DDBJ databases">
        <title>Draft genomic sequecing of Geomonas sp. Red736.</title>
        <authorList>
            <person name="Itoh H."/>
            <person name="Xu Z.X."/>
            <person name="Ushijima N."/>
            <person name="Masuda Y."/>
            <person name="Shiratori Y."/>
            <person name="Senoo K."/>
        </authorList>
    </citation>
    <scope>NUCLEOTIDE SEQUENCE [LARGE SCALE GENOMIC DNA]</scope>
    <source>
        <strain evidence="5">Red736</strain>
    </source>
</reference>
<dbReference type="InterPro" id="IPR037185">
    <property type="entry name" value="EmrE-like"/>
</dbReference>
<evidence type="ECO:0000313" key="4">
    <source>
        <dbReference type="EMBL" id="UPU36335.1"/>
    </source>
</evidence>
<dbReference type="Pfam" id="PF00892">
    <property type="entry name" value="EamA"/>
    <property type="match status" value="2"/>
</dbReference>
<feature type="transmembrane region" description="Helical" evidence="1">
    <location>
        <begin position="144"/>
        <end position="163"/>
    </location>
</feature>
<feature type="transmembrane region" description="Helical" evidence="1">
    <location>
        <begin position="233"/>
        <end position="252"/>
    </location>
</feature>
<evidence type="ECO:0000313" key="6">
    <source>
        <dbReference type="Proteomes" id="UP000831485"/>
    </source>
</evidence>
<name>A0A6V8N0W9_9BACT</name>
<dbReference type="InterPro" id="IPR000620">
    <property type="entry name" value="EamA_dom"/>
</dbReference>
<sequence>MEPRFSPALSGALAMVVCGFLWSLAGLFIKILDWNPFLIAGLRSLIAFLFLLALVGTVRLQWSKALFGAALANAATMLLFVAANKSTTAANAILLQYLAPVFTAAFSVLFLKERLYREQVLALLMTIAGMVVLFLDRLSPGQLAGNLMALTSAFTFSLMFIFTRMQKDGDPLHSFMASHAVAAVVALGAAVFLPLPVFTTTALASILALGVVQIGLASFFFSYGIKRVSAVTANLIAVIEPVFNPVWVFLVLGETPSANTIAGGLLILGSVTAASLISARRIPKYPLASS</sequence>
<feature type="transmembrane region" description="Helical" evidence="1">
    <location>
        <begin position="120"/>
        <end position="138"/>
    </location>
</feature>
<gene>
    <name evidence="3" type="ORF">GMPD_40850</name>
    <name evidence="4" type="ORF">M1B72_01130</name>
</gene>
<feature type="domain" description="EamA" evidence="2">
    <location>
        <begin position="144"/>
        <end position="272"/>
    </location>
</feature>
<dbReference type="AlphaFoldDB" id="A0A6V8N0W9"/>
<keyword evidence="1" id="KW-0812">Transmembrane</keyword>
<keyword evidence="6" id="KW-1185">Reference proteome</keyword>
<feature type="transmembrane region" description="Helical" evidence="1">
    <location>
        <begin position="201"/>
        <end position="221"/>
    </location>
</feature>
<evidence type="ECO:0000259" key="2">
    <source>
        <dbReference type="Pfam" id="PF00892"/>
    </source>
</evidence>
<proteinExistence type="predicted"/>
<reference evidence="4" key="3">
    <citation type="submission" date="2022-04" db="EMBL/GenBank/DDBJ databases">
        <authorList>
            <person name="Liu G."/>
        </authorList>
    </citation>
    <scope>NUCLEOTIDE SEQUENCE</scope>
    <source>
        <strain evidence="4">RG22</strain>
    </source>
</reference>
<dbReference type="EMBL" id="BLXY01000018">
    <property type="protein sequence ID" value="GFO66166.1"/>
    <property type="molecule type" value="Genomic_DNA"/>
</dbReference>
<evidence type="ECO:0000313" key="3">
    <source>
        <dbReference type="EMBL" id="GFO66166.1"/>
    </source>
</evidence>
<dbReference type="PANTHER" id="PTHR22911">
    <property type="entry name" value="ACYL-MALONYL CONDENSING ENZYME-RELATED"/>
    <property type="match status" value="1"/>
</dbReference>
<organism evidence="3 5">
    <name type="scientific">Geomonas paludis</name>
    <dbReference type="NCBI Taxonomy" id="2740185"/>
    <lineage>
        <taxon>Bacteria</taxon>
        <taxon>Pseudomonadati</taxon>
        <taxon>Thermodesulfobacteriota</taxon>
        <taxon>Desulfuromonadia</taxon>
        <taxon>Geobacterales</taxon>
        <taxon>Geobacteraceae</taxon>
        <taxon>Geomonas</taxon>
    </lineage>
</organism>
<dbReference type="Proteomes" id="UP000568888">
    <property type="component" value="Unassembled WGS sequence"/>
</dbReference>
<evidence type="ECO:0000313" key="5">
    <source>
        <dbReference type="Proteomes" id="UP000568888"/>
    </source>
</evidence>
<keyword evidence="1" id="KW-0472">Membrane</keyword>
<dbReference type="EMBL" id="CP096574">
    <property type="protein sequence ID" value="UPU36335.1"/>
    <property type="molecule type" value="Genomic_DNA"/>
</dbReference>